<dbReference type="GO" id="GO:0046872">
    <property type="term" value="F:metal ion binding"/>
    <property type="evidence" value="ECO:0007669"/>
    <property type="project" value="UniProtKB-KW"/>
</dbReference>
<comment type="caution">
    <text evidence="6">The sequence shown here is derived from an EMBL/GenBank/DDBJ whole genome shotgun (WGS) entry which is preliminary data.</text>
</comment>
<dbReference type="PROSITE" id="PS51007">
    <property type="entry name" value="CYTC"/>
    <property type="match status" value="1"/>
</dbReference>
<evidence type="ECO:0000256" key="1">
    <source>
        <dbReference type="ARBA" id="ARBA00022617"/>
    </source>
</evidence>
<dbReference type="Pfam" id="PF00034">
    <property type="entry name" value="Cytochrom_C"/>
    <property type="match status" value="1"/>
</dbReference>
<gene>
    <name evidence="6" type="ORF">ADIARSV_3126</name>
</gene>
<feature type="domain" description="Cytochrome c" evidence="5">
    <location>
        <begin position="22"/>
        <end position="111"/>
    </location>
</feature>
<dbReference type="Gene3D" id="1.10.760.10">
    <property type="entry name" value="Cytochrome c-like domain"/>
    <property type="match status" value="1"/>
</dbReference>
<dbReference type="Proteomes" id="UP000014174">
    <property type="component" value="Unassembled WGS sequence"/>
</dbReference>
<keyword evidence="2 4" id="KW-0479">Metal-binding</keyword>
<dbReference type="GO" id="GO:0009055">
    <property type="term" value="F:electron transfer activity"/>
    <property type="evidence" value="ECO:0007669"/>
    <property type="project" value="InterPro"/>
</dbReference>
<dbReference type="InterPro" id="IPR009056">
    <property type="entry name" value="Cyt_c-like_dom"/>
</dbReference>
<dbReference type="GO" id="GO:0020037">
    <property type="term" value="F:heme binding"/>
    <property type="evidence" value="ECO:0007669"/>
    <property type="project" value="InterPro"/>
</dbReference>
<keyword evidence="7" id="KW-1185">Reference proteome</keyword>
<dbReference type="InterPro" id="IPR051459">
    <property type="entry name" value="Cytochrome_c-type_DH"/>
</dbReference>
<evidence type="ECO:0000256" key="4">
    <source>
        <dbReference type="PROSITE-ProRule" id="PRU00433"/>
    </source>
</evidence>
<evidence type="ECO:0000313" key="7">
    <source>
        <dbReference type="Proteomes" id="UP000014174"/>
    </source>
</evidence>
<evidence type="ECO:0000256" key="2">
    <source>
        <dbReference type="ARBA" id="ARBA00022723"/>
    </source>
</evidence>
<dbReference type="SUPFAM" id="SSF46626">
    <property type="entry name" value="Cytochrome c"/>
    <property type="match status" value="1"/>
</dbReference>
<dbReference type="InterPro" id="IPR036909">
    <property type="entry name" value="Cyt_c-like_dom_sf"/>
</dbReference>
<keyword evidence="3 4" id="KW-0408">Iron</keyword>
<dbReference type="EMBL" id="AQPN01000106">
    <property type="protein sequence ID" value="EOR93685.1"/>
    <property type="molecule type" value="Genomic_DNA"/>
</dbReference>
<dbReference type="STRING" id="1150600.ADIARSV_3126"/>
<dbReference type="eggNOG" id="COG2010">
    <property type="taxonomic scope" value="Bacteria"/>
</dbReference>
<evidence type="ECO:0000256" key="3">
    <source>
        <dbReference type="ARBA" id="ARBA00023004"/>
    </source>
</evidence>
<name>R9GQ99_9SPHI</name>
<sequence length="135" mass="15073">MFTAVCSLVYSCQSERELNYARYYTNGKKLYDISCQNCHGKNGEGLGQLIPPLTDTLYIQKNINSIACTIKFGINDIIKVHGVTYAEQMPPNSQLADIDIAALVTYISNSFGNQQGLYEVNQASVDLKKCEEVYK</sequence>
<evidence type="ECO:0000313" key="6">
    <source>
        <dbReference type="EMBL" id="EOR93685.1"/>
    </source>
</evidence>
<organism evidence="6 7">
    <name type="scientific">Arcticibacter svalbardensis MN12-7</name>
    <dbReference type="NCBI Taxonomy" id="1150600"/>
    <lineage>
        <taxon>Bacteria</taxon>
        <taxon>Pseudomonadati</taxon>
        <taxon>Bacteroidota</taxon>
        <taxon>Sphingobacteriia</taxon>
        <taxon>Sphingobacteriales</taxon>
        <taxon>Sphingobacteriaceae</taxon>
        <taxon>Arcticibacter</taxon>
    </lineage>
</organism>
<proteinExistence type="predicted"/>
<accession>R9GQ99</accession>
<dbReference type="PANTHER" id="PTHR35008:SF8">
    <property type="entry name" value="ALCOHOL DEHYDROGENASE CYTOCHROME C SUBUNIT"/>
    <property type="match status" value="1"/>
</dbReference>
<evidence type="ECO:0000259" key="5">
    <source>
        <dbReference type="PROSITE" id="PS51007"/>
    </source>
</evidence>
<protein>
    <submittedName>
        <fullName evidence="6">Cytochrome C</fullName>
    </submittedName>
</protein>
<keyword evidence="1 4" id="KW-0349">Heme</keyword>
<dbReference type="PANTHER" id="PTHR35008">
    <property type="entry name" value="BLL4482 PROTEIN-RELATED"/>
    <property type="match status" value="1"/>
</dbReference>
<reference evidence="6 7" key="1">
    <citation type="journal article" date="2013" name="Genome Announc.">
        <title>Draft Genome Sequence of Arcticibacter svalbardensis Strain MN12-7T, a Member of the Family Sphingobacteriaceae Isolated from an Arctic Soil Sample.</title>
        <authorList>
            <person name="Shivaji S."/>
            <person name="Ara S."/>
            <person name="Prasad S."/>
            <person name="Manasa B.P."/>
            <person name="Begum Z."/>
            <person name="Singh A."/>
            <person name="Kumar Pinnaka A."/>
        </authorList>
    </citation>
    <scope>NUCLEOTIDE SEQUENCE [LARGE SCALE GENOMIC DNA]</scope>
    <source>
        <strain evidence="6 7">MN12-7</strain>
    </source>
</reference>
<dbReference type="AlphaFoldDB" id="R9GQ99"/>